<feature type="chain" id="PRO_5018061797" description="Amidohydrolase-related domain-containing protein" evidence="1">
    <location>
        <begin position="26"/>
        <end position="420"/>
    </location>
</feature>
<accession>A0A3N7HIM8</accession>
<dbReference type="Gene3D" id="2.30.40.10">
    <property type="entry name" value="Urease, subunit C, domain 1"/>
    <property type="match status" value="1"/>
</dbReference>
<organism evidence="3 4">
    <name type="scientific">Piscinibacter terrae</name>
    <dbReference type="NCBI Taxonomy" id="2496871"/>
    <lineage>
        <taxon>Bacteria</taxon>
        <taxon>Pseudomonadati</taxon>
        <taxon>Pseudomonadota</taxon>
        <taxon>Betaproteobacteria</taxon>
        <taxon>Burkholderiales</taxon>
        <taxon>Sphaerotilaceae</taxon>
        <taxon>Piscinibacter</taxon>
    </lineage>
</organism>
<dbReference type="SUPFAM" id="SSF51338">
    <property type="entry name" value="Composite domain of metallo-dependent hydrolases"/>
    <property type="match status" value="1"/>
</dbReference>
<reference evidence="3 4" key="2">
    <citation type="submission" date="2018-12" db="EMBL/GenBank/DDBJ databases">
        <title>Rhizobacter gummiphilus sp. nov., a rubber-degrading bacterium isolated from the soil of a botanical garden in Japan.</title>
        <authorList>
            <person name="Shunsuke S.S."/>
        </authorList>
    </citation>
    <scope>NUCLEOTIDE SEQUENCE [LARGE SCALE GENOMIC DNA]</scope>
    <source>
        <strain evidence="3 4">S-16</strain>
    </source>
</reference>
<evidence type="ECO:0000313" key="3">
    <source>
        <dbReference type="EMBL" id="RQP21890.1"/>
    </source>
</evidence>
<dbReference type="InterPro" id="IPR032466">
    <property type="entry name" value="Metal_Hydrolase"/>
</dbReference>
<dbReference type="Pfam" id="PF01979">
    <property type="entry name" value="Amidohydro_1"/>
    <property type="match status" value="1"/>
</dbReference>
<dbReference type="PANTHER" id="PTHR43135:SF3">
    <property type="entry name" value="ALPHA-D-RIBOSE 1-METHYLPHOSPHONATE 5-TRIPHOSPHATE DIPHOSPHATASE"/>
    <property type="match status" value="1"/>
</dbReference>
<protein>
    <recommendedName>
        <fullName evidence="2">Amidohydrolase-related domain-containing protein</fullName>
    </recommendedName>
</protein>
<comment type="caution">
    <text evidence="3">The sequence shown here is derived from an EMBL/GenBank/DDBJ whole genome shotgun (WGS) entry which is preliminary data.</text>
</comment>
<reference evidence="3 4" key="1">
    <citation type="submission" date="2018-08" db="EMBL/GenBank/DDBJ databases">
        <authorList>
            <person name="Khan S.A."/>
            <person name="Jeon C.O."/>
            <person name="Chun B.H."/>
            <person name="Jeong S.E."/>
        </authorList>
    </citation>
    <scope>NUCLEOTIDE SEQUENCE [LARGE SCALE GENOMIC DNA]</scope>
    <source>
        <strain evidence="3 4">S-16</strain>
    </source>
</reference>
<dbReference type="InterPro" id="IPR006680">
    <property type="entry name" value="Amidohydro-rel"/>
</dbReference>
<dbReference type="RefSeq" id="WP_124543300.1">
    <property type="nucleotide sequence ID" value="NZ_QUSW01000009.1"/>
</dbReference>
<dbReference type="AlphaFoldDB" id="A0A3N7HIM8"/>
<feature type="signal peptide" evidence="1">
    <location>
        <begin position="1"/>
        <end position="25"/>
    </location>
</feature>
<keyword evidence="1" id="KW-0732">Signal</keyword>
<dbReference type="OrthoDB" id="9782972at2"/>
<dbReference type="Gene3D" id="3.20.20.140">
    <property type="entry name" value="Metal-dependent hydrolases"/>
    <property type="match status" value="1"/>
</dbReference>
<proteinExistence type="predicted"/>
<dbReference type="InterPro" id="IPR011059">
    <property type="entry name" value="Metal-dep_hydrolase_composite"/>
</dbReference>
<evidence type="ECO:0000259" key="2">
    <source>
        <dbReference type="Pfam" id="PF01979"/>
    </source>
</evidence>
<dbReference type="Proteomes" id="UP000267464">
    <property type="component" value="Unassembled WGS sequence"/>
</dbReference>
<feature type="domain" description="Amidohydrolase-related" evidence="2">
    <location>
        <begin position="83"/>
        <end position="416"/>
    </location>
</feature>
<evidence type="ECO:0000256" key="1">
    <source>
        <dbReference type="SAM" id="SignalP"/>
    </source>
</evidence>
<evidence type="ECO:0000313" key="4">
    <source>
        <dbReference type="Proteomes" id="UP000267464"/>
    </source>
</evidence>
<dbReference type="PANTHER" id="PTHR43135">
    <property type="entry name" value="ALPHA-D-RIBOSE 1-METHYLPHOSPHONATE 5-TRIPHOSPHATE DIPHOSPHATASE"/>
    <property type="match status" value="1"/>
</dbReference>
<gene>
    <name evidence="3" type="ORF">DZC73_25975</name>
</gene>
<sequence length="420" mass="45145">MIHQTALRWLACLSMWTLAMSPAHAAGPAAQALRGTTIYPAPDATPIENGMVLIREGKIASVGMADKDTEANPPLAAACDGGVILAGFQNSHVHLLGSAFANARTRPAAELEQGLTGLLTRWGFTTAFDIASDRDNTLALRARVDKGEIKGPRILTVGWALFPHDGLPIYIEHLDPAFRDKLPQPDSVDAALATVRQNLDAGTDATKLFLVTPQGPRPAKRMKPDIAAAAAEETHRRGKLVFAHPTDLDGVRAALQARVDILAHPPLGTPAPWPKPLMDQLRAEGVSMVPTLKLLRHELAKEQVPKEIAARIVNESVQEFGKFAAAGGKVLFGTDVDYMTDLDPTEEYELMGQAGMNPMQILASLTTAPAARWNESGRRGRIAPGMDADLVVLEADPREDVKRFAAVKCVVRGGKVIYAK</sequence>
<dbReference type="GO" id="GO:0016810">
    <property type="term" value="F:hydrolase activity, acting on carbon-nitrogen (but not peptide) bonds"/>
    <property type="evidence" value="ECO:0007669"/>
    <property type="project" value="InterPro"/>
</dbReference>
<dbReference type="EMBL" id="QUSW01000009">
    <property type="protein sequence ID" value="RQP21890.1"/>
    <property type="molecule type" value="Genomic_DNA"/>
</dbReference>
<dbReference type="InterPro" id="IPR051781">
    <property type="entry name" value="Metallo-dep_Hydrolase"/>
</dbReference>
<keyword evidence="4" id="KW-1185">Reference proteome</keyword>
<name>A0A3N7HIM8_9BURK</name>
<dbReference type="SUPFAM" id="SSF51556">
    <property type="entry name" value="Metallo-dependent hydrolases"/>
    <property type="match status" value="1"/>
</dbReference>